<dbReference type="STRING" id="1208365.B273_0706"/>
<dbReference type="Gene3D" id="3.40.50.1820">
    <property type="entry name" value="alpha/beta hydrolase"/>
    <property type="match status" value="2"/>
</dbReference>
<dbReference type="PANTHER" id="PTHR33938">
    <property type="entry name" value="FERULOYL ESTERASE B-RELATED"/>
    <property type="match status" value="1"/>
</dbReference>
<name>K6GG08_9GAMM</name>
<evidence type="ECO:0000313" key="9">
    <source>
        <dbReference type="Proteomes" id="UP000010310"/>
    </source>
</evidence>
<evidence type="ECO:0000256" key="4">
    <source>
        <dbReference type="ARBA" id="ARBA00022729"/>
    </source>
</evidence>
<dbReference type="Proteomes" id="UP000010310">
    <property type="component" value="Unassembled WGS sequence"/>
</dbReference>
<keyword evidence="2" id="KW-0719">Serine esterase</keyword>
<comment type="caution">
    <text evidence="8">The sequence shown here is derived from an EMBL/GenBank/DDBJ whole genome shotgun (WGS) entry which is preliminary data.</text>
</comment>
<dbReference type="SUPFAM" id="SSF53474">
    <property type="entry name" value="alpha/beta-Hydrolases"/>
    <property type="match status" value="1"/>
</dbReference>
<keyword evidence="6" id="KW-0106">Calcium</keyword>
<evidence type="ECO:0000256" key="7">
    <source>
        <dbReference type="ARBA" id="ARBA00023157"/>
    </source>
</evidence>
<evidence type="ECO:0000313" key="8">
    <source>
        <dbReference type="EMBL" id="EKO36001.1"/>
    </source>
</evidence>
<dbReference type="PATRIC" id="fig|1208365.4.peg.1295"/>
<dbReference type="GO" id="GO:0052689">
    <property type="term" value="F:carboxylic ester hydrolase activity"/>
    <property type="evidence" value="ECO:0007669"/>
    <property type="project" value="UniProtKB-KW"/>
</dbReference>
<comment type="similarity">
    <text evidence="1">Belongs to the tannase family.</text>
</comment>
<keyword evidence="7" id="KW-1015">Disulfide bond</keyword>
<dbReference type="InterPro" id="IPR011118">
    <property type="entry name" value="Tannase/feruloyl_esterase"/>
</dbReference>
<proteinExistence type="inferred from homology"/>
<keyword evidence="9" id="KW-1185">Reference proteome</keyword>
<keyword evidence="4" id="KW-0732">Signal</keyword>
<dbReference type="GO" id="GO:0046872">
    <property type="term" value="F:metal ion binding"/>
    <property type="evidence" value="ECO:0007669"/>
    <property type="project" value="UniProtKB-KW"/>
</dbReference>
<gene>
    <name evidence="8" type="ORF">B273_0706</name>
</gene>
<evidence type="ECO:0000256" key="5">
    <source>
        <dbReference type="ARBA" id="ARBA00022801"/>
    </source>
</evidence>
<evidence type="ECO:0000256" key="3">
    <source>
        <dbReference type="ARBA" id="ARBA00022723"/>
    </source>
</evidence>
<keyword evidence="5" id="KW-0378">Hydrolase</keyword>
<dbReference type="InterPro" id="IPR029058">
    <property type="entry name" value="AB_hydrolase_fold"/>
</dbReference>
<evidence type="ECO:0000256" key="1">
    <source>
        <dbReference type="ARBA" id="ARBA00006249"/>
    </source>
</evidence>
<evidence type="ECO:0000256" key="6">
    <source>
        <dbReference type="ARBA" id="ARBA00022837"/>
    </source>
</evidence>
<keyword evidence="3" id="KW-0479">Metal-binding</keyword>
<dbReference type="Pfam" id="PF07519">
    <property type="entry name" value="Tannase"/>
    <property type="match status" value="1"/>
</dbReference>
<dbReference type="EMBL" id="AMWX01000012">
    <property type="protein sequence ID" value="EKO36001.1"/>
    <property type="molecule type" value="Genomic_DNA"/>
</dbReference>
<accession>K6GG08</accession>
<sequence length="466" mass="52399">MDCKDLPNLDIEKIVVSEASLIKENGDLPSFCKIKGVINPNIGFEARLPNKNWNGKFFQAGCGGFCGLIEPDRSSHSNAINHALRKGYAAITTNGGHQGKHLGDADWARNNAAARKVYAFTVIKFTYDAGHQLIKRFYNQKPSYSYFSGCSNGGRLAAKAAQIYPTLFDGIISGCPILNLTENAGIFGPWLLQSNLNDKKNEILTSKFNAKLIWLEKYVLEKCDGFDGSYDGVIQNINECNLTFNDVKICDQSIKIECLSLEEKNTLLKLYAGPSNAAGKKLFYGINPGSERYLGYWYFGNKESPRPGTLLADGFLPNFGFNFEKNFRAVDFNFDSHLEKLKLQSDLLNATNPNLKKFFESNGKLLMWAGLADPLVLPQQTVDYYKNVRKLFGSNTDKFFKLFLVPGMGHCWEMESRIPDQMSMLTVIENWVEKDISPDFIPIKSLNMKSEVKNGFLRPFPLMAEY</sequence>
<dbReference type="PANTHER" id="PTHR33938:SF15">
    <property type="entry name" value="FERULOYL ESTERASE B-RELATED"/>
    <property type="match status" value="1"/>
</dbReference>
<evidence type="ECO:0000256" key="2">
    <source>
        <dbReference type="ARBA" id="ARBA00022487"/>
    </source>
</evidence>
<protein>
    <submittedName>
        <fullName evidence="8">Tannase and feruloyl esterase</fullName>
    </submittedName>
</protein>
<dbReference type="AlphaFoldDB" id="K6GG08"/>
<reference evidence="8 9" key="1">
    <citation type="submission" date="2012-09" db="EMBL/GenBank/DDBJ databases">
        <authorList>
            <person name="Dupont C.L."/>
            <person name="Rusch D.B."/>
            <person name="Lombardo M.-J."/>
            <person name="Novotny M."/>
            <person name="Yee-Greenbaum J."/>
            <person name="Laskin R."/>
        </authorList>
    </citation>
    <scope>NUCLEOTIDE SEQUENCE [LARGE SCALE GENOMIC DNA]</scope>
    <source>
        <strain evidence="8">SAR86E</strain>
    </source>
</reference>
<organism evidence="8 9">
    <name type="scientific">SAR86 cluster bacterium SAR86E</name>
    <dbReference type="NCBI Taxonomy" id="1208365"/>
    <lineage>
        <taxon>Bacteria</taxon>
        <taxon>Pseudomonadati</taxon>
        <taxon>Pseudomonadota</taxon>
        <taxon>Gammaproteobacteria</taxon>
        <taxon>SAR86 cluster</taxon>
    </lineage>
</organism>